<keyword evidence="9" id="KW-1185">Reference proteome</keyword>
<dbReference type="Proteomes" id="UP000314011">
    <property type="component" value="Unassembled WGS sequence"/>
</dbReference>
<evidence type="ECO:0000256" key="5">
    <source>
        <dbReference type="ARBA" id="ARBA00023136"/>
    </source>
</evidence>
<feature type="transmembrane region" description="Helical" evidence="6">
    <location>
        <begin position="89"/>
        <end position="106"/>
    </location>
</feature>
<sequence>MTATPTPLPAPHRRALIEGIGLRLAATFLMTAMSAAVHAVAKEGVPVGQVMFWRSALAIPPILLWMALRGNFPGGLRTRHPKLHVTRGTLGALSMALSFLSLAYLPVANAQALAYLAPVLTLPLAAILLKETLGPAVIFAVGLGFAGVVALLWEALALPGDGALLGVAAGLAYAVTMAWVRVHTKRMTVTESASTIAFYFALVAAVAGLATLPFGWESLSAAHLGWLVFAGLAGGIGHIVSNEAVARAPVSVLAPFDFTGLIWALGFDIVLFSVLPGPLGLLGVLAITAAGVMVSIPRRAR</sequence>
<dbReference type="RefSeq" id="WP_140193540.1">
    <property type="nucleotide sequence ID" value="NZ_CP065915.1"/>
</dbReference>
<feature type="transmembrane region" description="Helical" evidence="6">
    <location>
        <begin position="252"/>
        <end position="272"/>
    </location>
</feature>
<evidence type="ECO:0000256" key="6">
    <source>
        <dbReference type="SAM" id="Phobius"/>
    </source>
</evidence>
<organism evidence="8 9">
    <name type="scientific">Pelagovum pacificum</name>
    <dbReference type="NCBI Taxonomy" id="2588711"/>
    <lineage>
        <taxon>Bacteria</taxon>
        <taxon>Pseudomonadati</taxon>
        <taxon>Pseudomonadota</taxon>
        <taxon>Alphaproteobacteria</taxon>
        <taxon>Rhodobacterales</taxon>
        <taxon>Paracoccaceae</taxon>
        <taxon>Pelagovum</taxon>
    </lineage>
</organism>
<evidence type="ECO:0000313" key="8">
    <source>
        <dbReference type="EMBL" id="TNY32856.1"/>
    </source>
</evidence>
<dbReference type="InterPro" id="IPR037185">
    <property type="entry name" value="EmrE-like"/>
</dbReference>
<protein>
    <submittedName>
        <fullName evidence="8">DMT family transporter</fullName>
    </submittedName>
</protein>
<gene>
    <name evidence="8" type="ORF">FHY64_06150</name>
</gene>
<dbReference type="SUPFAM" id="SSF103481">
    <property type="entry name" value="Multidrug resistance efflux transporter EmrE"/>
    <property type="match status" value="2"/>
</dbReference>
<keyword evidence="5 6" id="KW-0472">Membrane</keyword>
<comment type="subcellular location">
    <subcellularLocation>
        <location evidence="1">Membrane</location>
        <topology evidence="1">Multi-pass membrane protein</topology>
    </subcellularLocation>
</comment>
<dbReference type="Pfam" id="PF00892">
    <property type="entry name" value="EamA"/>
    <property type="match status" value="1"/>
</dbReference>
<proteinExistence type="inferred from homology"/>
<evidence type="ECO:0000313" key="9">
    <source>
        <dbReference type="Proteomes" id="UP000314011"/>
    </source>
</evidence>
<feature type="domain" description="EamA" evidence="7">
    <location>
        <begin position="24"/>
        <end position="152"/>
    </location>
</feature>
<accession>A0A5C5GH80</accession>
<feature type="transmembrane region" description="Helical" evidence="6">
    <location>
        <begin position="112"/>
        <end position="129"/>
    </location>
</feature>
<comment type="similarity">
    <text evidence="2">Belongs to the drug/metabolite transporter (DMT) superfamily. 10 TMS drug/metabolite exporter (DME) (TC 2.A.7.3) family.</text>
</comment>
<feature type="transmembrane region" description="Helical" evidence="6">
    <location>
        <begin position="196"/>
        <end position="216"/>
    </location>
</feature>
<reference evidence="8 9" key="1">
    <citation type="submission" date="2019-06" db="EMBL/GenBank/DDBJ databases">
        <title>Genome of new Rhodobacteraceae sp. SM1903.</title>
        <authorList>
            <person name="Ren X."/>
        </authorList>
    </citation>
    <scope>NUCLEOTIDE SEQUENCE [LARGE SCALE GENOMIC DNA]</scope>
    <source>
        <strain evidence="8 9">SM1903</strain>
    </source>
</reference>
<feature type="transmembrane region" description="Helical" evidence="6">
    <location>
        <begin position="278"/>
        <end position="296"/>
    </location>
</feature>
<dbReference type="GO" id="GO:0016020">
    <property type="term" value="C:membrane"/>
    <property type="evidence" value="ECO:0007669"/>
    <property type="project" value="UniProtKB-SubCell"/>
</dbReference>
<evidence type="ECO:0000256" key="4">
    <source>
        <dbReference type="ARBA" id="ARBA00022989"/>
    </source>
</evidence>
<keyword evidence="4 6" id="KW-1133">Transmembrane helix</keyword>
<dbReference type="EMBL" id="VFFF01000001">
    <property type="protein sequence ID" value="TNY32856.1"/>
    <property type="molecule type" value="Genomic_DNA"/>
</dbReference>
<keyword evidence="3 6" id="KW-0812">Transmembrane</keyword>
<dbReference type="InterPro" id="IPR000620">
    <property type="entry name" value="EamA_dom"/>
</dbReference>
<dbReference type="AlphaFoldDB" id="A0A5C5GH80"/>
<evidence type="ECO:0000256" key="1">
    <source>
        <dbReference type="ARBA" id="ARBA00004141"/>
    </source>
</evidence>
<dbReference type="PANTHER" id="PTHR22911">
    <property type="entry name" value="ACYL-MALONYL CONDENSING ENZYME-RELATED"/>
    <property type="match status" value="1"/>
</dbReference>
<evidence type="ECO:0000256" key="2">
    <source>
        <dbReference type="ARBA" id="ARBA00009853"/>
    </source>
</evidence>
<dbReference type="PANTHER" id="PTHR22911:SF6">
    <property type="entry name" value="SOLUTE CARRIER FAMILY 35 MEMBER G1"/>
    <property type="match status" value="1"/>
</dbReference>
<feature type="transmembrane region" description="Helical" evidence="6">
    <location>
        <begin position="136"/>
        <end position="156"/>
    </location>
</feature>
<feature type="transmembrane region" description="Helical" evidence="6">
    <location>
        <begin position="51"/>
        <end position="68"/>
    </location>
</feature>
<comment type="caution">
    <text evidence="8">The sequence shown here is derived from an EMBL/GenBank/DDBJ whole genome shotgun (WGS) entry which is preliminary data.</text>
</comment>
<feature type="transmembrane region" description="Helical" evidence="6">
    <location>
        <begin position="20"/>
        <end position="39"/>
    </location>
</feature>
<dbReference type="OrthoDB" id="8478503at2"/>
<evidence type="ECO:0000256" key="3">
    <source>
        <dbReference type="ARBA" id="ARBA00022692"/>
    </source>
</evidence>
<feature type="transmembrane region" description="Helical" evidence="6">
    <location>
        <begin position="222"/>
        <end position="240"/>
    </location>
</feature>
<name>A0A5C5GH80_9RHOB</name>
<evidence type="ECO:0000259" key="7">
    <source>
        <dbReference type="Pfam" id="PF00892"/>
    </source>
</evidence>
<feature type="transmembrane region" description="Helical" evidence="6">
    <location>
        <begin position="162"/>
        <end position="184"/>
    </location>
</feature>